<organism evidence="2">
    <name type="scientific">marine metagenome</name>
    <dbReference type="NCBI Taxonomy" id="408172"/>
    <lineage>
        <taxon>unclassified sequences</taxon>
        <taxon>metagenomes</taxon>
        <taxon>ecological metagenomes</taxon>
    </lineage>
</organism>
<protein>
    <recommendedName>
        <fullName evidence="1">GYF domain-containing protein</fullName>
    </recommendedName>
</protein>
<accession>A0A382LDQ1</accession>
<feature type="non-terminal residue" evidence="2">
    <location>
        <position position="1"/>
    </location>
</feature>
<feature type="domain" description="GYF" evidence="1">
    <location>
        <begin position="4"/>
        <end position="44"/>
    </location>
</feature>
<evidence type="ECO:0000259" key="1">
    <source>
        <dbReference type="Pfam" id="PF14237"/>
    </source>
</evidence>
<name>A0A382LDQ1_9ZZZZ</name>
<feature type="non-terminal residue" evidence="2">
    <location>
        <position position="44"/>
    </location>
</feature>
<gene>
    <name evidence="2" type="ORF">METZ01_LOCUS287633</name>
</gene>
<reference evidence="2" key="1">
    <citation type="submission" date="2018-05" db="EMBL/GenBank/DDBJ databases">
        <authorList>
            <person name="Lanie J.A."/>
            <person name="Ng W.-L."/>
            <person name="Kazmierczak K.M."/>
            <person name="Andrzejewski T.M."/>
            <person name="Davidsen T.M."/>
            <person name="Wayne K.J."/>
            <person name="Tettelin H."/>
            <person name="Glass J.I."/>
            <person name="Rusch D."/>
            <person name="Podicherti R."/>
            <person name="Tsui H.-C.T."/>
            <person name="Winkler M.E."/>
        </authorList>
    </citation>
    <scope>NUCLEOTIDE SEQUENCE</scope>
</reference>
<dbReference type="Pfam" id="PF14237">
    <property type="entry name" value="GYF_2"/>
    <property type="match status" value="1"/>
</dbReference>
<sequence length="44" mass="4881">VGIHVSKDGQQYGPYSLEELKSYLESGQFAENDFGLSEGGTEWQ</sequence>
<dbReference type="InterPro" id="IPR025640">
    <property type="entry name" value="GYF_2"/>
</dbReference>
<evidence type="ECO:0000313" key="2">
    <source>
        <dbReference type="EMBL" id="SVC34779.1"/>
    </source>
</evidence>
<proteinExistence type="predicted"/>
<dbReference type="AlphaFoldDB" id="A0A382LDQ1"/>
<dbReference type="EMBL" id="UINC01086381">
    <property type="protein sequence ID" value="SVC34779.1"/>
    <property type="molecule type" value="Genomic_DNA"/>
</dbReference>